<dbReference type="KEGG" id="whr:OG579_07315"/>
<sequence length="2714" mass="288961">MSPGTSGRGDRIPLTAAQRGMWFAESLQRDYSVTVAHYLDIVDVDRPLDRDLFRRAVRDAARSLESAFTRIELVDDVPMVVVDPDIDFDVTEMDLRAEPDPMAAAQAWMADDHRRPMDLLRDPIAISVLIRVADDRALWYLRGHHIAFDGYSALNSLHEAVHRYNAMCRGEEYVHPPRASLAEVAADDAAYADSSRRAGDRAHWVDRAADLPERVTLARRATSARLSPANVVASTRLTLHAQKALESAAAQTSSSVATVLTAAFAAYLAAVTGTDDVVLSLPVTGRAAAKMKRASSMVSNMLPVRARDLATISGRALIRDVQTELTGVLRHQRYRYEDIRGHAGLTDASAASFGPIVNLVFFDRPIAIDGARTDYQILSSGILDDLRVNLYSAGPGERLVVDLHGNPNLYFRKELDDHLTRLLVVVERLLADLDRPVRDVELLLPGERDAVLALGRTDAASQHDPSSDGHLLMPFLRQVERTPDAPALETDDAVLTYRDVDDRRRALAALLVDSGVVPGDRVIIALDRGVDQVCAVYAVLGLGAVYIPVDPDEAADRRAAIAGIVAPRVTVDRAWTADASTSGRIPSDHARRVADRLVTVGPAYVIFTSGSTGTPKGVVVDHAAVLTRLRWMQDDHPVSTADAILHKTPTTFDVSVWELFWPLMTGARMVIARPGGHRDPRYLHDAMTRHGVTTVHFVPAMLDVYLDAEQALPASVRQVFTSGEALSVTAARRLLMGSSATLTNLYGPTEAAVDVTAHAVDARADTVPIGRPVTGTDVYVLDPALRVVPVGVVGELHIAGRQLALGYVAAPDRTAERFVADPYGAPGDRMYRTGDLVRWNDSGELEYLGRGDHQVKIRGQRVELGEIESVLESVEGVDAATVIARTDLGPAPLLVAYLRGSALDEDDHRVLALARRRLPAHMVPGAVVVLDEFPVTSSGKVDRRALPDPIIRTGVEHAEARTDTEIALAAAIAELLDRERVGMRDNLFALGADSLVAARLVSTMRSRHGLDLALTDVFDAATIGELAERTLRVTDAVPGANESEVAAVTTRPAVLPLSPAQTRLWFINRMAPHEPTYNMPGALRLPGDADADAIVAALGDVLARHEILRTRFPSVDGEPTQEVAATADAVDAVTADIGEVVTVAADRLDHAIGEIVSRGFDLTRELPVRARLLRVPTPGVVDHPGVADIATTISDENSATAADLVVVLVVHHIAADGQSLPPLLADLMAAYTARRAHRAPDFAPLAFQYADVTLRARARLGDAEHPTPAARAALDFWRAELDGAPEILTLPTDRPRPQIPSGIGDHVDAVIPAELATAVRDLARGLSVTPFAVVHSALAVVLGRLAGTDDVCIGTAVAGRDDPATAGLIGMFVNTVVLRSRIDPSVSVADHIAASHRTAARAIAHGDIPFERVVDAVAQRRGSAHPPLVGVALTMQVDPLAALAEVGAIPLITQSRVRAAKYDLTLTLTESADRRSDAAYRLEIAYATDLFDRTTAVELGRQLHRVLQTMVDAPTGPVGRIDLVAPDRIGALAAPPLVSPSPQPLRRLLATGARVADDDAPAVSGEITMAWSVFEAWTNQMARELIARGIGPGDVVAISIGRSAHSVAALVAVAKTGAAFVTIDPAHPPARRTQLVADSAAVLGLSVRAALPEAPGDDTVSWVAIDDVAFELALAGYSGAPVGDDEIRRPVHIDDLAYLLYTSGSTGRPKAAAITHAGLTAMVDGQRSIMGAHPGGRYLHVASPSFDVSVYEILMALCAGGELVISPPEVFAGDELTALLVRHRVTHAVVTPLVAATLDPAALTELTLMGFAGEKVPPELVETFDAPHRSLFNMYGPSEATIWTTVARLRPDTPVTIGRPVPGFAALVLDDWLRPVATGVIGELYLAGAGVGRGYHERPALTATRFVAHPFLAGARMYRTGDLVSRNRDGALVYHGRNDFQIKLRGMRIEPGEVDGVLRRHPGIDRAVSVGATTGHGDTVLVTYVTPRAGAVLVPEQIVEHARRHLPAHLVPHTVMVIDDLPRNRSGKVDRSALPPVELHSGHDFVAPRSELETIVAGVFASVVGVDQVGVHDDFFAIGGNSLSATKVISRLERLLDRRLALRVLFENPSVATLVGALGSGAPGSGASVAGDGAPLTTRRRSEVVPVSGAQRGMWLVNGADPTSGAHNISLSLHLAGALDVDALRAAVVDLVARHETLRTIYPLVGSEPAQVILPAELVASQFEVSVIEPADDSAGDVAVAELCTGGFDLTAELPVRAAVVRRGTDDHELVFVVHHISADGVSLRPLGRDLVHAYLARRDGTPPRLPALSLQYADYASWHRERLAAPDADGVSRAQRQLDHWARRLRGAPGPVALPTDRPRPPVPTSSAAAVDLTIPADVVSTLSTVARETGTTLFMVVHAAFAVLLSRLSGRGDIVIGTPLHGRGDEALDDVVGMFVNTLALRTAVEPGERFTDLLGRVRADDLADMAHADVAFDDVVTRVSGTGSGAGTHNPLFSVMLAFQNLEFPVVEVEGLRITPRVADTVSAKVDLELILFPTDPTGHTTDGAMTGRMIYATDLFDAETVRRLVDRWVRLLADIASHPDRVVGDLVLEDAPVPEPISEIGALPDLVAVASSVDPDAIAVDLDGTTVSFGEIDSMAAAMQITLPDGDAYTALTVALTTVVPVLGDGDVRILDEALDQLQSNARRVAGVGGAPAASGPSAQTQPSDGTGRE</sequence>
<evidence type="ECO:0000313" key="6">
    <source>
        <dbReference type="EMBL" id="WUM21580.1"/>
    </source>
</evidence>
<reference evidence="6 7" key="1">
    <citation type="submission" date="2022-10" db="EMBL/GenBank/DDBJ databases">
        <title>The complete genomes of actinobacterial strains from the NBC collection.</title>
        <authorList>
            <person name="Joergensen T.S."/>
            <person name="Alvarez Arevalo M."/>
            <person name="Sterndorff E.B."/>
            <person name="Faurdal D."/>
            <person name="Vuksanovic O."/>
            <person name="Mourched A.-S."/>
            <person name="Charusanti P."/>
            <person name="Shaw S."/>
            <person name="Blin K."/>
            <person name="Weber T."/>
        </authorList>
    </citation>
    <scope>NUCLEOTIDE SEQUENCE [LARGE SCALE GENOMIC DNA]</scope>
    <source>
        <strain evidence="6 7">NBC_00319</strain>
    </source>
</reference>
<dbReference type="Gene3D" id="2.30.38.10">
    <property type="entry name" value="Luciferase, Domain 3"/>
    <property type="match status" value="1"/>
</dbReference>
<dbReference type="RefSeq" id="WP_328858605.1">
    <property type="nucleotide sequence ID" value="NZ_CP108021.1"/>
</dbReference>
<keyword evidence="3" id="KW-0597">Phosphoprotein</keyword>
<dbReference type="GO" id="GO:0003824">
    <property type="term" value="F:catalytic activity"/>
    <property type="evidence" value="ECO:0007669"/>
    <property type="project" value="InterPro"/>
</dbReference>
<keyword evidence="2" id="KW-0596">Phosphopantetheine</keyword>
<dbReference type="CDD" id="cd19540">
    <property type="entry name" value="LCL_NRPS-like"/>
    <property type="match status" value="1"/>
</dbReference>
<gene>
    <name evidence="6" type="ORF">OG579_07315</name>
</gene>
<proteinExistence type="predicted"/>
<name>A0AAU4K690_9NOCA</name>
<dbReference type="InterPro" id="IPR025110">
    <property type="entry name" value="AMP-bd_C"/>
</dbReference>
<feature type="compositionally biased region" description="Low complexity" evidence="4">
    <location>
        <begin position="2690"/>
        <end position="2703"/>
    </location>
</feature>
<evidence type="ECO:0000256" key="2">
    <source>
        <dbReference type="ARBA" id="ARBA00022450"/>
    </source>
</evidence>
<dbReference type="GO" id="GO:0044550">
    <property type="term" value="P:secondary metabolite biosynthetic process"/>
    <property type="evidence" value="ECO:0007669"/>
    <property type="project" value="TreeGrafter"/>
</dbReference>
<feature type="compositionally biased region" description="Polar residues" evidence="4">
    <location>
        <begin position="2704"/>
        <end position="2714"/>
    </location>
</feature>
<dbReference type="Gene3D" id="3.30.300.30">
    <property type="match status" value="2"/>
</dbReference>
<dbReference type="Gene3D" id="3.30.559.30">
    <property type="entry name" value="Nonribosomal peptide synthetase, condensation domain"/>
    <property type="match status" value="3"/>
</dbReference>
<keyword evidence="7" id="KW-1185">Reference proteome</keyword>
<dbReference type="InterPro" id="IPR000873">
    <property type="entry name" value="AMP-dep_synth/lig_dom"/>
</dbReference>
<organism evidence="6 7">
    <name type="scientific">Williamsia herbipolensis</name>
    <dbReference type="NCBI Taxonomy" id="1603258"/>
    <lineage>
        <taxon>Bacteria</taxon>
        <taxon>Bacillati</taxon>
        <taxon>Actinomycetota</taxon>
        <taxon>Actinomycetes</taxon>
        <taxon>Mycobacteriales</taxon>
        <taxon>Nocardiaceae</taxon>
        <taxon>Williamsia</taxon>
    </lineage>
</organism>
<accession>A0AAU4K690</accession>
<evidence type="ECO:0000256" key="1">
    <source>
        <dbReference type="ARBA" id="ARBA00001957"/>
    </source>
</evidence>
<feature type="domain" description="Carrier" evidence="5">
    <location>
        <begin position="2047"/>
        <end position="2122"/>
    </location>
</feature>
<dbReference type="GO" id="GO:0043041">
    <property type="term" value="P:amino acid activation for nonribosomal peptide biosynthetic process"/>
    <property type="evidence" value="ECO:0007669"/>
    <property type="project" value="TreeGrafter"/>
</dbReference>
<dbReference type="Pfam" id="PF00550">
    <property type="entry name" value="PP-binding"/>
    <property type="match status" value="2"/>
</dbReference>
<dbReference type="InterPro" id="IPR020845">
    <property type="entry name" value="AMP-binding_CS"/>
</dbReference>
<dbReference type="InterPro" id="IPR045851">
    <property type="entry name" value="AMP-bd_C_sf"/>
</dbReference>
<dbReference type="Pfam" id="PF13193">
    <property type="entry name" value="AMP-binding_C"/>
    <property type="match status" value="2"/>
</dbReference>
<dbReference type="PROSITE" id="PS50075">
    <property type="entry name" value="CARRIER"/>
    <property type="match status" value="2"/>
</dbReference>
<dbReference type="FunFam" id="3.40.50.12780:FF:000012">
    <property type="entry name" value="Non-ribosomal peptide synthetase"/>
    <property type="match status" value="1"/>
</dbReference>
<dbReference type="PROSITE" id="PS00455">
    <property type="entry name" value="AMP_BINDING"/>
    <property type="match status" value="2"/>
</dbReference>
<dbReference type="InterPro" id="IPR042099">
    <property type="entry name" value="ANL_N_sf"/>
</dbReference>
<dbReference type="InterPro" id="IPR001242">
    <property type="entry name" value="Condensation_dom"/>
</dbReference>
<dbReference type="Proteomes" id="UP001432128">
    <property type="component" value="Chromosome"/>
</dbReference>
<dbReference type="Gene3D" id="3.40.50.980">
    <property type="match status" value="2"/>
</dbReference>
<dbReference type="InterPro" id="IPR020806">
    <property type="entry name" value="PKS_PP-bd"/>
</dbReference>
<dbReference type="Gene3D" id="3.40.50.12780">
    <property type="entry name" value="N-terminal domain of ligase-like"/>
    <property type="match status" value="1"/>
</dbReference>
<dbReference type="InterPro" id="IPR036736">
    <property type="entry name" value="ACP-like_sf"/>
</dbReference>
<dbReference type="Gene3D" id="1.10.1200.10">
    <property type="entry name" value="ACP-like"/>
    <property type="match status" value="2"/>
</dbReference>
<dbReference type="GO" id="GO:0008610">
    <property type="term" value="P:lipid biosynthetic process"/>
    <property type="evidence" value="ECO:0007669"/>
    <property type="project" value="UniProtKB-ARBA"/>
</dbReference>
<dbReference type="PANTHER" id="PTHR45527:SF1">
    <property type="entry name" value="FATTY ACID SYNTHASE"/>
    <property type="match status" value="1"/>
</dbReference>
<dbReference type="GO" id="GO:0005737">
    <property type="term" value="C:cytoplasm"/>
    <property type="evidence" value="ECO:0007669"/>
    <property type="project" value="TreeGrafter"/>
</dbReference>
<dbReference type="SMART" id="SM00823">
    <property type="entry name" value="PKS_PP"/>
    <property type="match status" value="2"/>
</dbReference>
<dbReference type="SUPFAM" id="SSF52777">
    <property type="entry name" value="CoA-dependent acyltransferases"/>
    <property type="match status" value="6"/>
</dbReference>
<dbReference type="PROSITE" id="PS00012">
    <property type="entry name" value="PHOSPHOPANTETHEINE"/>
    <property type="match status" value="2"/>
</dbReference>
<dbReference type="Gene3D" id="3.30.559.10">
    <property type="entry name" value="Chloramphenicol acetyltransferase-like domain"/>
    <property type="match status" value="3"/>
</dbReference>
<dbReference type="InterPro" id="IPR023213">
    <property type="entry name" value="CAT-like_dom_sf"/>
</dbReference>
<dbReference type="PANTHER" id="PTHR45527">
    <property type="entry name" value="NONRIBOSOMAL PEPTIDE SYNTHETASE"/>
    <property type="match status" value="1"/>
</dbReference>
<dbReference type="FunFam" id="2.30.38.10:FF:000001">
    <property type="entry name" value="Non-ribosomal peptide synthetase PvdI"/>
    <property type="match status" value="1"/>
</dbReference>
<evidence type="ECO:0000313" key="7">
    <source>
        <dbReference type="Proteomes" id="UP001432128"/>
    </source>
</evidence>
<evidence type="ECO:0000256" key="4">
    <source>
        <dbReference type="SAM" id="MobiDB-lite"/>
    </source>
</evidence>
<feature type="region of interest" description="Disordered" evidence="4">
    <location>
        <begin position="2690"/>
        <end position="2714"/>
    </location>
</feature>
<feature type="region of interest" description="Disordered" evidence="4">
    <location>
        <begin position="2349"/>
        <end position="2368"/>
    </location>
</feature>
<feature type="domain" description="Carrier" evidence="5">
    <location>
        <begin position="959"/>
        <end position="1034"/>
    </location>
</feature>
<comment type="cofactor">
    <cofactor evidence="1">
        <name>pantetheine 4'-phosphate</name>
        <dbReference type="ChEBI" id="CHEBI:47942"/>
    </cofactor>
</comment>
<dbReference type="SUPFAM" id="SSF47336">
    <property type="entry name" value="ACP-like"/>
    <property type="match status" value="2"/>
</dbReference>
<evidence type="ECO:0000259" key="5">
    <source>
        <dbReference type="PROSITE" id="PS50075"/>
    </source>
</evidence>
<dbReference type="EMBL" id="CP108021">
    <property type="protein sequence ID" value="WUM21580.1"/>
    <property type="molecule type" value="Genomic_DNA"/>
</dbReference>
<dbReference type="NCBIfam" id="TIGR01733">
    <property type="entry name" value="AA-adenyl-dom"/>
    <property type="match status" value="2"/>
</dbReference>
<dbReference type="Pfam" id="PF00668">
    <property type="entry name" value="Condensation"/>
    <property type="match status" value="4"/>
</dbReference>
<dbReference type="InterPro" id="IPR009081">
    <property type="entry name" value="PP-bd_ACP"/>
</dbReference>
<dbReference type="InterPro" id="IPR010071">
    <property type="entry name" value="AA_adenyl_dom"/>
</dbReference>
<dbReference type="Pfam" id="PF00501">
    <property type="entry name" value="AMP-binding"/>
    <property type="match status" value="2"/>
</dbReference>
<dbReference type="InterPro" id="IPR006162">
    <property type="entry name" value="Ppantetheine_attach_site"/>
</dbReference>
<dbReference type="GO" id="GO:0031177">
    <property type="term" value="F:phosphopantetheine binding"/>
    <property type="evidence" value="ECO:0007669"/>
    <property type="project" value="InterPro"/>
</dbReference>
<dbReference type="SUPFAM" id="SSF56801">
    <property type="entry name" value="Acetyl-CoA synthetase-like"/>
    <property type="match status" value="2"/>
</dbReference>
<protein>
    <submittedName>
        <fullName evidence="6">Amino acid adenylation domain-containing protein</fullName>
    </submittedName>
</protein>
<evidence type="ECO:0000256" key="3">
    <source>
        <dbReference type="ARBA" id="ARBA00022553"/>
    </source>
</evidence>
<dbReference type="CDD" id="cd05930">
    <property type="entry name" value="A_NRPS"/>
    <property type="match status" value="1"/>
</dbReference>